<reference evidence="1 2" key="1">
    <citation type="submission" date="2019-05" db="EMBL/GenBank/DDBJ databases">
        <title>Another draft genome of Portunus trituberculatus and its Hox gene families provides insights of decapod evolution.</title>
        <authorList>
            <person name="Jeong J.-H."/>
            <person name="Song I."/>
            <person name="Kim S."/>
            <person name="Choi T."/>
            <person name="Kim D."/>
            <person name="Ryu S."/>
            <person name="Kim W."/>
        </authorList>
    </citation>
    <scope>NUCLEOTIDE SEQUENCE [LARGE SCALE GENOMIC DNA]</scope>
    <source>
        <tissue evidence="1">Muscle</tissue>
    </source>
</reference>
<comment type="caution">
    <text evidence="1">The sequence shown here is derived from an EMBL/GenBank/DDBJ whole genome shotgun (WGS) entry which is preliminary data.</text>
</comment>
<dbReference type="AlphaFoldDB" id="A0A5B7F6N4"/>
<evidence type="ECO:0000313" key="2">
    <source>
        <dbReference type="Proteomes" id="UP000324222"/>
    </source>
</evidence>
<evidence type="ECO:0000313" key="1">
    <source>
        <dbReference type="EMBL" id="MPC41275.1"/>
    </source>
</evidence>
<protein>
    <submittedName>
        <fullName evidence="1">Uncharacterized protein</fullName>
    </submittedName>
</protein>
<sequence>MAVQQINTAGCRKISRSTIRQSYRGAPTLRLCSRKQSQPRSAPPLVIHGKSLHSSLYTLTHETLIPRCRCS</sequence>
<accession>A0A5B7F6N4</accession>
<name>A0A5B7F6N4_PORTR</name>
<organism evidence="1 2">
    <name type="scientific">Portunus trituberculatus</name>
    <name type="common">Swimming crab</name>
    <name type="synonym">Neptunus trituberculatus</name>
    <dbReference type="NCBI Taxonomy" id="210409"/>
    <lineage>
        <taxon>Eukaryota</taxon>
        <taxon>Metazoa</taxon>
        <taxon>Ecdysozoa</taxon>
        <taxon>Arthropoda</taxon>
        <taxon>Crustacea</taxon>
        <taxon>Multicrustacea</taxon>
        <taxon>Malacostraca</taxon>
        <taxon>Eumalacostraca</taxon>
        <taxon>Eucarida</taxon>
        <taxon>Decapoda</taxon>
        <taxon>Pleocyemata</taxon>
        <taxon>Brachyura</taxon>
        <taxon>Eubrachyura</taxon>
        <taxon>Portunoidea</taxon>
        <taxon>Portunidae</taxon>
        <taxon>Portuninae</taxon>
        <taxon>Portunus</taxon>
    </lineage>
</organism>
<dbReference type="Proteomes" id="UP000324222">
    <property type="component" value="Unassembled WGS sequence"/>
</dbReference>
<gene>
    <name evidence="1" type="ORF">E2C01_034863</name>
</gene>
<dbReference type="EMBL" id="VSRR010004993">
    <property type="protein sequence ID" value="MPC41275.1"/>
    <property type="molecule type" value="Genomic_DNA"/>
</dbReference>
<proteinExistence type="predicted"/>
<keyword evidence="2" id="KW-1185">Reference proteome</keyword>